<dbReference type="OMA" id="CLLCEIF"/>
<dbReference type="Gramene" id="OB11G24370.1">
    <property type="protein sequence ID" value="OB11G24370.1"/>
    <property type="gene ID" value="OB11G24370"/>
</dbReference>
<feature type="compositionally biased region" description="Basic and acidic residues" evidence="3">
    <location>
        <begin position="407"/>
        <end position="417"/>
    </location>
</feature>
<organism evidence="5">
    <name type="scientific">Oryza brachyantha</name>
    <name type="common">malo sina</name>
    <dbReference type="NCBI Taxonomy" id="4533"/>
    <lineage>
        <taxon>Eukaryota</taxon>
        <taxon>Viridiplantae</taxon>
        <taxon>Streptophyta</taxon>
        <taxon>Embryophyta</taxon>
        <taxon>Tracheophyta</taxon>
        <taxon>Spermatophyta</taxon>
        <taxon>Magnoliopsida</taxon>
        <taxon>Liliopsida</taxon>
        <taxon>Poales</taxon>
        <taxon>Poaceae</taxon>
        <taxon>BOP clade</taxon>
        <taxon>Oryzoideae</taxon>
        <taxon>Oryzeae</taxon>
        <taxon>Oryzinae</taxon>
        <taxon>Oryza</taxon>
    </lineage>
</organism>
<dbReference type="PANTHER" id="PTHR22975">
    <property type="entry name" value="UBIQUITIN SPECIFIC PROTEINASE"/>
    <property type="match status" value="1"/>
</dbReference>
<accession>J3N9F1</accession>
<keyword evidence="1" id="KW-0833">Ubl conjugation pathway</keyword>
<dbReference type="AlphaFoldDB" id="J3N9F1"/>
<sequence length="765" mass="88065">MGVSHAAVPPNPTTAHSRFRRVVLTEDKLWSFLMVGVDDLKAYCNKIGRGSPSVLAIAGAVEFVKATNAWAYWLCPVCDKVFLDSNSFRSHVESKYIDIRRLQQLLRPTITKGSSELLDSDTWKPIDLKESEDEITMRLNYMKDAFSYLAVGSVDKEFKSTKDRAKRRRKKWVTYLDYHVYDYERDYPSEEDLFLPLCREMPELWEYLESCVDTKEGEDSSHSISLVQDGSALYLKREKFTGINMDGSPNVNPLFSWLRPGSSLEESVASWTSIRKKCVHDGNEVLKRIAEISDLLQEQLGLEHHSQEKTDSDFSITKVDSIEVEISHMSFEVSYLKKKLVKVCTFDYGIVILPLIRDYLRAKLTNDSPGKELHDRDDNGAAENSDDRHILIHEQYVVQEIPGTDSELDHQNSRTEEYENSSFSDSSDLSSIETESTSINSGVGSVHQITVDEPQFLNVTLRALWHLRRFHVFRMIPHTLHHLIVGECCIVCLLCEIFDAWDHNEEHKLSILLDNVGTAFSDILNDRNFDYKEYKNIAYEIISIIVDILHKSQKHYRWKTVEPDGITFEPYEINPSRCFGCCVAHEVLGLCFNEKRKCNCVSKSGDENRYSAIFHTIDVGAIQKTEMKSFSNIMEAAELDVERCRCGNKTEGCLSYPPHIFTTVFRWPTEKENYVDMSEVLINIAAPLDIPKIIYGVDMKHMYTLVTAVCCVEEEHLCFARGEGNWLIYESQKVEFADCWESLLRGYRGKNLRPQILFFEEVKRK</sequence>
<evidence type="ECO:0000256" key="2">
    <source>
        <dbReference type="ARBA" id="ARBA00022801"/>
    </source>
</evidence>
<dbReference type="HOGENOM" id="CLU_015175_0_0_1"/>
<feature type="region of interest" description="Disordered" evidence="3">
    <location>
        <begin position="403"/>
        <end position="430"/>
    </location>
</feature>
<dbReference type="PANTHER" id="PTHR22975:SF19">
    <property type="entry name" value="EXPRESSED PROTEIN"/>
    <property type="match status" value="1"/>
</dbReference>
<dbReference type="eggNOG" id="KOG1887">
    <property type="taxonomic scope" value="Eukaryota"/>
</dbReference>
<dbReference type="Pfam" id="PF04780">
    <property type="entry name" value="DUF629"/>
    <property type="match status" value="1"/>
</dbReference>
<name>J3N9F1_ORYBR</name>
<reference evidence="5" key="2">
    <citation type="submission" date="2013-04" db="UniProtKB">
        <authorList>
            <consortium name="EnsemblPlants"/>
        </authorList>
    </citation>
    <scope>IDENTIFICATION</scope>
</reference>
<evidence type="ECO:0000259" key="4">
    <source>
        <dbReference type="Pfam" id="PF04780"/>
    </source>
</evidence>
<evidence type="ECO:0000256" key="1">
    <source>
        <dbReference type="ARBA" id="ARBA00022786"/>
    </source>
</evidence>
<dbReference type="EnsemblPlants" id="OB11G24370.1">
    <property type="protein sequence ID" value="OB11G24370.1"/>
    <property type="gene ID" value="OB11G24370"/>
</dbReference>
<protein>
    <recommendedName>
        <fullName evidence="4">DUF629 domain-containing protein</fullName>
    </recommendedName>
</protein>
<evidence type="ECO:0000256" key="3">
    <source>
        <dbReference type="SAM" id="MobiDB-lite"/>
    </source>
</evidence>
<keyword evidence="6" id="KW-1185">Reference proteome</keyword>
<dbReference type="GO" id="GO:0016787">
    <property type="term" value="F:hydrolase activity"/>
    <property type="evidence" value="ECO:0007669"/>
    <property type="project" value="UniProtKB-KW"/>
</dbReference>
<proteinExistence type="predicted"/>
<evidence type="ECO:0000313" key="5">
    <source>
        <dbReference type="EnsemblPlants" id="OB11G24370.1"/>
    </source>
</evidence>
<dbReference type="InterPro" id="IPR006865">
    <property type="entry name" value="DUF629"/>
</dbReference>
<evidence type="ECO:0000313" key="6">
    <source>
        <dbReference type="Proteomes" id="UP000006038"/>
    </source>
</evidence>
<reference evidence="5" key="1">
    <citation type="journal article" date="2013" name="Nat. Commun.">
        <title>Whole-genome sequencing of Oryza brachyantha reveals mechanisms underlying Oryza genome evolution.</title>
        <authorList>
            <person name="Chen J."/>
            <person name="Huang Q."/>
            <person name="Gao D."/>
            <person name="Wang J."/>
            <person name="Lang Y."/>
            <person name="Liu T."/>
            <person name="Li B."/>
            <person name="Bai Z."/>
            <person name="Luis Goicoechea J."/>
            <person name="Liang C."/>
            <person name="Chen C."/>
            <person name="Zhang W."/>
            <person name="Sun S."/>
            <person name="Liao Y."/>
            <person name="Zhang X."/>
            <person name="Yang L."/>
            <person name="Song C."/>
            <person name="Wang M."/>
            <person name="Shi J."/>
            <person name="Liu G."/>
            <person name="Liu J."/>
            <person name="Zhou H."/>
            <person name="Zhou W."/>
            <person name="Yu Q."/>
            <person name="An N."/>
            <person name="Chen Y."/>
            <person name="Cai Q."/>
            <person name="Wang B."/>
            <person name="Liu B."/>
            <person name="Min J."/>
            <person name="Huang Y."/>
            <person name="Wu H."/>
            <person name="Li Z."/>
            <person name="Zhang Y."/>
            <person name="Yin Y."/>
            <person name="Song W."/>
            <person name="Jiang J."/>
            <person name="Jackson S.A."/>
            <person name="Wing R.A."/>
            <person name="Wang J."/>
            <person name="Chen M."/>
        </authorList>
    </citation>
    <scope>NUCLEOTIDE SEQUENCE [LARGE SCALE GENOMIC DNA]</scope>
    <source>
        <strain evidence="5">cv. IRGC 101232</strain>
    </source>
</reference>
<dbReference type="Proteomes" id="UP000006038">
    <property type="component" value="Chromosome 11"/>
</dbReference>
<feature type="compositionally biased region" description="Low complexity" evidence="3">
    <location>
        <begin position="420"/>
        <end position="430"/>
    </location>
</feature>
<dbReference type="InterPro" id="IPR052398">
    <property type="entry name" value="Ubiquitin_hydrolase_53/54"/>
</dbReference>
<keyword evidence="2" id="KW-0378">Hydrolase</keyword>
<feature type="domain" description="DUF629" evidence="4">
    <location>
        <begin position="28"/>
        <end position="156"/>
    </location>
</feature>